<dbReference type="Pfam" id="PF22494">
    <property type="entry name" value="choice_anch_I"/>
    <property type="match status" value="2"/>
</dbReference>
<dbReference type="SUPFAM" id="SSF75011">
    <property type="entry name" value="3-carboxy-cis,cis-mucoante lactonizing enzyme"/>
    <property type="match status" value="1"/>
</dbReference>
<dbReference type="PANTHER" id="PTHR46928">
    <property type="entry name" value="MESENCHYME-SPECIFIC CELL SURFACE GLYCOPROTEIN"/>
    <property type="match status" value="1"/>
</dbReference>
<feature type="chain" id="PRO_5015002396" evidence="2">
    <location>
        <begin position="32"/>
        <end position="608"/>
    </location>
</feature>
<feature type="signal peptide" evidence="2">
    <location>
        <begin position="1"/>
        <end position="31"/>
    </location>
</feature>
<evidence type="ECO:0000313" key="5">
    <source>
        <dbReference type="Proteomes" id="UP000235405"/>
    </source>
</evidence>
<dbReference type="EMBL" id="MCSW01000009">
    <property type="protein sequence ID" value="PMF35655.1"/>
    <property type="molecule type" value="Genomic_DNA"/>
</dbReference>
<accession>A0A2N7CL28</accession>
<proteinExistence type="predicted"/>
<dbReference type="Gene3D" id="2.130.10.10">
    <property type="entry name" value="YVTN repeat-like/Quinoprotein amine dehydrogenase"/>
    <property type="match status" value="1"/>
</dbReference>
<feature type="compositionally biased region" description="Polar residues" evidence="1">
    <location>
        <begin position="480"/>
        <end position="491"/>
    </location>
</feature>
<dbReference type="NCBIfam" id="NF038117">
    <property type="entry name" value="choice_anch_I"/>
    <property type="match status" value="1"/>
</dbReference>
<evidence type="ECO:0000313" key="4">
    <source>
        <dbReference type="EMBL" id="PMF35655.1"/>
    </source>
</evidence>
<dbReference type="InterPro" id="IPR015943">
    <property type="entry name" value="WD40/YVTN_repeat-like_dom_sf"/>
</dbReference>
<feature type="domain" description="Choice-of-anchor I" evidence="3">
    <location>
        <begin position="386"/>
        <end position="550"/>
    </location>
</feature>
<evidence type="ECO:0000259" key="3">
    <source>
        <dbReference type="Pfam" id="PF22494"/>
    </source>
</evidence>
<dbReference type="RefSeq" id="WP_102481556.1">
    <property type="nucleotide sequence ID" value="NZ_MCSW01000009.1"/>
</dbReference>
<reference evidence="5" key="1">
    <citation type="submission" date="2016-07" db="EMBL/GenBank/DDBJ databases">
        <title>Nontailed viruses are major unrecognized killers of bacteria in the ocean.</title>
        <authorList>
            <person name="Kauffman K."/>
            <person name="Hussain F."/>
            <person name="Yang J."/>
            <person name="Arevalo P."/>
            <person name="Brown J."/>
            <person name="Cutler M."/>
            <person name="Kelly L."/>
            <person name="Polz M.F."/>
        </authorList>
    </citation>
    <scope>NUCLEOTIDE SEQUENCE [LARGE SCALE GENOMIC DNA]</scope>
    <source>
        <strain evidence="5">10N.286.54.F3</strain>
    </source>
</reference>
<name>A0A2N7CL28_VIBSP</name>
<comment type="caution">
    <text evidence="4">The sequence shown here is derived from an EMBL/GenBank/DDBJ whole genome shotgun (WGS) entry which is preliminary data.</text>
</comment>
<dbReference type="PANTHER" id="PTHR46928:SF1">
    <property type="entry name" value="MESENCHYME-SPECIFIC CELL SURFACE GLYCOPROTEIN"/>
    <property type="match status" value="1"/>
</dbReference>
<dbReference type="PROSITE" id="PS51257">
    <property type="entry name" value="PROKAR_LIPOPROTEIN"/>
    <property type="match status" value="1"/>
</dbReference>
<feature type="region of interest" description="Disordered" evidence="1">
    <location>
        <begin position="477"/>
        <end position="499"/>
    </location>
</feature>
<keyword evidence="2" id="KW-0732">Signal</keyword>
<organism evidence="4 5">
    <name type="scientific">Vibrio splendidus</name>
    <dbReference type="NCBI Taxonomy" id="29497"/>
    <lineage>
        <taxon>Bacteria</taxon>
        <taxon>Pseudomonadati</taxon>
        <taxon>Pseudomonadota</taxon>
        <taxon>Gammaproteobacteria</taxon>
        <taxon>Vibrionales</taxon>
        <taxon>Vibrionaceae</taxon>
        <taxon>Vibrio</taxon>
    </lineage>
</organism>
<dbReference type="InterPro" id="IPR055188">
    <property type="entry name" value="Choice_anch_I"/>
</dbReference>
<dbReference type="InterPro" id="IPR052956">
    <property type="entry name" value="Mesenchyme-surface_protein"/>
</dbReference>
<dbReference type="AlphaFoldDB" id="A0A2N7CL28"/>
<protein>
    <submittedName>
        <fullName evidence="4">Alkaline phosphatase</fullName>
    </submittedName>
</protein>
<evidence type="ECO:0000256" key="2">
    <source>
        <dbReference type="SAM" id="SignalP"/>
    </source>
</evidence>
<gene>
    <name evidence="4" type="ORF">BCV19_20555</name>
</gene>
<sequence length="608" mass="65276">MNRKFNKLTLLLPIAVSSALVGCSQSTSTSATPPTAATPSQMSLDAFSLQCQSIEQPSASNAEVTGISLVGRAIADAPFDTSAAEIVSYDSCTDKLYVVNAQAQKVDVLSMDSDSAPTSEGYIDLQSAAAASGINIGAANSVSTHQGLVAVAIENADKQQNGVIALYRSDTLELITTYTAGALPDMVSFSKDGRYIASANEGEPNADYSIDPEGSVTLVDLTNGPLQATVTQIDFNAFNQGQPRHAELTDKVRISAPNATVAQDLEPEYLTFADNGKLYVALQENNALAAIDVASAQVDAILGLGGKPWDKAKLDASNKDKNIGNLQSYAMLEGLYMPDSITSYSVDGNTYIVTANEGDGREYGIKTTQEMCDEKGFEWDGDDYKGTENYTTEKDFCIAYVDEVRGKKLDVDANHPLAGALKDNNQLARLKVIKPQGTLAADQKVQAFGSRSFSIWDESGELVFDSGDDFARIVLEQDPANFNSTNDNNQSGDDRSDDKGIEPEAIEVAEINGKHYAFIGLERQGGIMVYDVTQPKNASFISYLNNRDFTQPVCTKVDEDGDCDNETYNAKAGDLGPESIKYFTRSGNHFIAVGNEVSGSTSVYRVEF</sequence>
<feature type="domain" description="Choice-of-anchor I" evidence="3">
    <location>
        <begin position="81"/>
        <end position="365"/>
    </location>
</feature>
<dbReference type="Proteomes" id="UP000235405">
    <property type="component" value="Unassembled WGS sequence"/>
</dbReference>
<evidence type="ECO:0000256" key="1">
    <source>
        <dbReference type="SAM" id="MobiDB-lite"/>
    </source>
</evidence>